<sequence>MTKRIFNTGNRTTANKKPKLDNEIEALWGDEELDESVFDDCIRFDSQVVQEQPRNENESILPNYTIFKAPREMLCSTQLEVHATTSMSNYDDVNKKTSIELEIQRLKVQCKEKDGEVAVLRSQLRDIRAQSNVDFQKSQAEWKTKFTTTEKQIHTVKSELEFKNLEIANLRQKVISISKANANITVNNDSTKSPKPSLPKVHSKEKQKDLCHKLCITSLTDYPLQGVVNESMVTILKNEKFVLENKQIHSFKNAIPYLQNKTISTRVILDKNRADIQLIYPILLKFCEYRREEIDSSRNIKDISKIVCTTLQLLDDLYILLHEIKRNLRTEDILEADSVYLKRINCLSEFDGSNKNEVGKKSSFLLNFLSELLPYSTYLKDYFFENKQLVLKELETFRNSLPYISSKRIHTGEDFLNKLISVLSMLGEIRKTNVMSSFLKSTIYLLTNICKLKGYENLENLVCLSTKELIFLRPSLETAFQLTYLLREASRYTSFVQFLLNKAKNDGITKNKKVIYFNKDACRFYIFVLIFDRCLSKKRNVPLEICFNILSFIYNTYKSSYFIHHQDIKECDCLPQLYKLVIEIIHRTVERCLDENSNIGGKGERVHFFESKIILKVLNLMTFNCYELTAKYITVYSQFKDIERRFREKGVCDLDRMNINEEIPEIDSKNFDNIGF</sequence>
<accession>A0ABM5K848</accession>
<keyword evidence="2" id="KW-1185">Reference proteome</keyword>
<evidence type="ECO:0008006" key="3">
    <source>
        <dbReference type="Google" id="ProtNLM"/>
    </source>
</evidence>
<dbReference type="Proteomes" id="UP001652700">
    <property type="component" value="Unplaced"/>
</dbReference>
<proteinExistence type="predicted"/>
<evidence type="ECO:0000313" key="2">
    <source>
        <dbReference type="Proteomes" id="UP001652700"/>
    </source>
</evidence>
<dbReference type="RefSeq" id="XP_050506364.1">
    <property type="nucleotide sequence ID" value="XM_050650407.1"/>
</dbReference>
<dbReference type="GeneID" id="126884472"/>
<evidence type="ECO:0000313" key="1">
    <source>
        <dbReference type="EnsemblMetazoa" id="XP_050506364.1"/>
    </source>
</evidence>
<reference evidence="1" key="1">
    <citation type="submission" date="2025-05" db="UniProtKB">
        <authorList>
            <consortium name="EnsemblMetazoa"/>
        </authorList>
    </citation>
    <scope>IDENTIFICATION</scope>
</reference>
<name>A0ABM5K848_DIAVI</name>
<organism evidence="1 2">
    <name type="scientific">Diabrotica virgifera virgifera</name>
    <name type="common">western corn rootworm</name>
    <dbReference type="NCBI Taxonomy" id="50390"/>
    <lineage>
        <taxon>Eukaryota</taxon>
        <taxon>Metazoa</taxon>
        <taxon>Ecdysozoa</taxon>
        <taxon>Arthropoda</taxon>
        <taxon>Hexapoda</taxon>
        <taxon>Insecta</taxon>
        <taxon>Pterygota</taxon>
        <taxon>Neoptera</taxon>
        <taxon>Endopterygota</taxon>
        <taxon>Coleoptera</taxon>
        <taxon>Polyphaga</taxon>
        <taxon>Cucujiformia</taxon>
        <taxon>Chrysomeloidea</taxon>
        <taxon>Chrysomelidae</taxon>
        <taxon>Galerucinae</taxon>
        <taxon>Diabroticina</taxon>
        <taxon>Diabroticites</taxon>
        <taxon>Diabrotica</taxon>
    </lineage>
</organism>
<protein>
    <recommendedName>
        <fullName evidence="3">ATR-interacting protein mus304</fullName>
    </recommendedName>
</protein>
<dbReference type="EnsemblMetazoa" id="XM_050650407.1">
    <property type="protein sequence ID" value="XP_050506364.1"/>
    <property type="gene ID" value="LOC126884472"/>
</dbReference>